<dbReference type="RefSeq" id="XP_033669528.1">
    <property type="nucleotide sequence ID" value="XM_033812326.1"/>
</dbReference>
<dbReference type="GeneID" id="54565598"/>
<gene>
    <name evidence="2" type="ORF">M409DRAFT_53279</name>
</gene>
<dbReference type="AlphaFoldDB" id="A0A6A6CS98"/>
<accession>A0A6A6CS98</accession>
<evidence type="ECO:0000313" key="2">
    <source>
        <dbReference type="EMBL" id="KAF2168639.1"/>
    </source>
</evidence>
<proteinExistence type="predicted"/>
<feature type="region of interest" description="Disordered" evidence="1">
    <location>
        <begin position="46"/>
        <end position="110"/>
    </location>
</feature>
<organism evidence="2 3">
    <name type="scientific">Zasmidium cellare ATCC 36951</name>
    <dbReference type="NCBI Taxonomy" id="1080233"/>
    <lineage>
        <taxon>Eukaryota</taxon>
        <taxon>Fungi</taxon>
        <taxon>Dikarya</taxon>
        <taxon>Ascomycota</taxon>
        <taxon>Pezizomycotina</taxon>
        <taxon>Dothideomycetes</taxon>
        <taxon>Dothideomycetidae</taxon>
        <taxon>Mycosphaerellales</taxon>
        <taxon>Mycosphaerellaceae</taxon>
        <taxon>Zasmidium</taxon>
    </lineage>
</organism>
<dbReference type="EMBL" id="ML993590">
    <property type="protein sequence ID" value="KAF2168639.1"/>
    <property type="molecule type" value="Genomic_DNA"/>
</dbReference>
<protein>
    <submittedName>
        <fullName evidence="2">Uncharacterized protein</fullName>
    </submittedName>
</protein>
<evidence type="ECO:0000313" key="3">
    <source>
        <dbReference type="Proteomes" id="UP000799537"/>
    </source>
</evidence>
<keyword evidence="3" id="KW-1185">Reference proteome</keyword>
<dbReference type="Proteomes" id="UP000799537">
    <property type="component" value="Unassembled WGS sequence"/>
</dbReference>
<sequence length="128" mass="13890">MSLPLPACLLPASFLPYHPTHLLHMLLRDPAGASLSSLFPVARHSSQTMAVTSRPPHADRSASPPLPSRLRHPALSAATEPILDGNNRHPHRSAHRSEETTGQVTAITGSGDVEEKSLLKRWMNIDLS</sequence>
<reference evidence="2" key="1">
    <citation type="journal article" date="2020" name="Stud. Mycol.">
        <title>101 Dothideomycetes genomes: a test case for predicting lifestyles and emergence of pathogens.</title>
        <authorList>
            <person name="Haridas S."/>
            <person name="Albert R."/>
            <person name="Binder M."/>
            <person name="Bloem J."/>
            <person name="Labutti K."/>
            <person name="Salamov A."/>
            <person name="Andreopoulos B."/>
            <person name="Baker S."/>
            <person name="Barry K."/>
            <person name="Bills G."/>
            <person name="Bluhm B."/>
            <person name="Cannon C."/>
            <person name="Castanera R."/>
            <person name="Culley D."/>
            <person name="Daum C."/>
            <person name="Ezra D."/>
            <person name="Gonzalez J."/>
            <person name="Henrissat B."/>
            <person name="Kuo A."/>
            <person name="Liang C."/>
            <person name="Lipzen A."/>
            <person name="Lutzoni F."/>
            <person name="Magnuson J."/>
            <person name="Mondo S."/>
            <person name="Nolan M."/>
            <person name="Ohm R."/>
            <person name="Pangilinan J."/>
            <person name="Park H.-J."/>
            <person name="Ramirez L."/>
            <person name="Alfaro M."/>
            <person name="Sun H."/>
            <person name="Tritt A."/>
            <person name="Yoshinaga Y."/>
            <person name="Zwiers L.-H."/>
            <person name="Turgeon B."/>
            <person name="Goodwin S."/>
            <person name="Spatafora J."/>
            <person name="Crous P."/>
            <person name="Grigoriev I."/>
        </authorList>
    </citation>
    <scope>NUCLEOTIDE SEQUENCE</scope>
    <source>
        <strain evidence="2">ATCC 36951</strain>
    </source>
</reference>
<name>A0A6A6CS98_ZASCE</name>
<evidence type="ECO:0000256" key="1">
    <source>
        <dbReference type="SAM" id="MobiDB-lite"/>
    </source>
</evidence>